<evidence type="ECO:0000313" key="1">
    <source>
        <dbReference type="EMBL" id="KAK1137872.1"/>
    </source>
</evidence>
<evidence type="ECO:0000313" key="2">
    <source>
        <dbReference type="Proteomes" id="UP001177670"/>
    </source>
</evidence>
<dbReference type="Proteomes" id="UP001177670">
    <property type="component" value="Unassembled WGS sequence"/>
</dbReference>
<dbReference type="AlphaFoldDB" id="A0AA40GHQ9"/>
<name>A0AA40GHQ9_9HYME</name>
<reference evidence="1" key="1">
    <citation type="submission" date="2021-10" db="EMBL/GenBank/DDBJ databases">
        <title>Melipona bicolor Genome sequencing and assembly.</title>
        <authorList>
            <person name="Araujo N.S."/>
            <person name="Arias M.C."/>
        </authorList>
    </citation>
    <scope>NUCLEOTIDE SEQUENCE</scope>
    <source>
        <strain evidence="1">USP_2M_L1-L4_2017</strain>
        <tissue evidence="1">Whole body</tissue>
    </source>
</reference>
<gene>
    <name evidence="1" type="ORF">K0M31_002366</name>
</gene>
<accession>A0AA40GHQ9</accession>
<sequence length="189" mass="21007">MFTHFLLRTPNSTLPIKKTKVYDRRVLSSGRIPSSKVVWHLASMPRLLSSLASSFPAFSLVPLNPPNGVPERFVDKEAALANSNVLNGRRRWRILSEIIVVFGRCNAPCFDDGPPVTTASSSLPKRLTSLSTWWLVHPVFAVREDDGVARKAEDTFPRRVTSACTSTVSRACEISHSSRVFYLLAVLLV</sequence>
<organism evidence="1 2">
    <name type="scientific">Melipona bicolor</name>
    <dbReference type="NCBI Taxonomy" id="60889"/>
    <lineage>
        <taxon>Eukaryota</taxon>
        <taxon>Metazoa</taxon>
        <taxon>Ecdysozoa</taxon>
        <taxon>Arthropoda</taxon>
        <taxon>Hexapoda</taxon>
        <taxon>Insecta</taxon>
        <taxon>Pterygota</taxon>
        <taxon>Neoptera</taxon>
        <taxon>Endopterygota</taxon>
        <taxon>Hymenoptera</taxon>
        <taxon>Apocrita</taxon>
        <taxon>Aculeata</taxon>
        <taxon>Apoidea</taxon>
        <taxon>Anthophila</taxon>
        <taxon>Apidae</taxon>
        <taxon>Melipona</taxon>
    </lineage>
</organism>
<protein>
    <submittedName>
        <fullName evidence="1">Uncharacterized protein</fullName>
    </submittedName>
</protein>
<keyword evidence="2" id="KW-1185">Reference proteome</keyword>
<proteinExistence type="predicted"/>
<comment type="caution">
    <text evidence="1">The sequence shown here is derived from an EMBL/GenBank/DDBJ whole genome shotgun (WGS) entry which is preliminary data.</text>
</comment>
<dbReference type="EMBL" id="JAHYIQ010000001">
    <property type="protein sequence ID" value="KAK1137872.1"/>
    <property type="molecule type" value="Genomic_DNA"/>
</dbReference>